<keyword evidence="8" id="KW-1185">Reference proteome</keyword>
<keyword evidence="3 5" id="KW-1133">Transmembrane helix</keyword>
<dbReference type="AlphaFoldDB" id="A0A8J8G946"/>
<sequence>MKYSKIHIAKEAIKHKGFLKKVPDIYRMLKMWRNGTYKMKTLDIILPLLGFLYVLSPIDLLPEMMIPVLGLADDFAVLALVIPKLIKEVDKFLLWEAENRIKQNQIVDAEIVS</sequence>
<dbReference type="Pfam" id="PF06803">
    <property type="entry name" value="DUF1232"/>
    <property type="match status" value="1"/>
</dbReference>
<comment type="caution">
    <text evidence="7">The sequence shown here is derived from an EMBL/GenBank/DDBJ whole genome shotgun (WGS) entry which is preliminary data.</text>
</comment>
<dbReference type="GO" id="GO:0012505">
    <property type="term" value="C:endomembrane system"/>
    <property type="evidence" value="ECO:0007669"/>
    <property type="project" value="UniProtKB-SubCell"/>
</dbReference>
<comment type="subcellular location">
    <subcellularLocation>
        <location evidence="1">Endomembrane system</location>
        <topology evidence="1">Multi-pass membrane protein</topology>
    </subcellularLocation>
</comment>
<reference evidence="7" key="1">
    <citation type="submission" date="2020-05" db="EMBL/GenBank/DDBJ databases">
        <title>Genomic Encyclopedia of Type Strains, Phase IV (KMG-V): Genome sequencing to study the core and pangenomes of soil and plant-associated prokaryotes.</title>
        <authorList>
            <person name="Whitman W."/>
        </authorList>
    </citation>
    <scope>NUCLEOTIDE SEQUENCE</scope>
    <source>
        <strain evidence="7">16F</strain>
    </source>
</reference>
<evidence type="ECO:0000256" key="4">
    <source>
        <dbReference type="ARBA" id="ARBA00023136"/>
    </source>
</evidence>
<dbReference type="EMBL" id="JABSNO010000014">
    <property type="protein sequence ID" value="NRS92960.1"/>
    <property type="molecule type" value="Genomic_DNA"/>
</dbReference>
<dbReference type="Proteomes" id="UP000610746">
    <property type="component" value="Unassembled WGS sequence"/>
</dbReference>
<name>A0A8J8G946_9FLAO</name>
<protein>
    <submittedName>
        <fullName evidence="7">Uncharacterized membrane protein YkvA (DUF1232 family)</fullName>
    </submittedName>
</protein>
<evidence type="ECO:0000313" key="7">
    <source>
        <dbReference type="EMBL" id="NRS92960.1"/>
    </source>
</evidence>
<keyword evidence="4 5" id="KW-0472">Membrane</keyword>
<evidence type="ECO:0000313" key="8">
    <source>
        <dbReference type="Proteomes" id="UP000610746"/>
    </source>
</evidence>
<evidence type="ECO:0000259" key="6">
    <source>
        <dbReference type="Pfam" id="PF06803"/>
    </source>
</evidence>
<evidence type="ECO:0000256" key="2">
    <source>
        <dbReference type="ARBA" id="ARBA00022692"/>
    </source>
</evidence>
<gene>
    <name evidence="7" type="ORF">HNQ03_002044</name>
</gene>
<dbReference type="InterPro" id="IPR010652">
    <property type="entry name" value="DUF1232"/>
</dbReference>
<evidence type="ECO:0000256" key="1">
    <source>
        <dbReference type="ARBA" id="ARBA00004127"/>
    </source>
</evidence>
<feature type="domain" description="DUF1232" evidence="6">
    <location>
        <begin position="45"/>
        <end position="80"/>
    </location>
</feature>
<feature type="transmembrane region" description="Helical" evidence="5">
    <location>
        <begin position="41"/>
        <end position="58"/>
    </location>
</feature>
<proteinExistence type="predicted"/>
<keyword evidence="2 5" id="KW-0812">Transmembrane</keyword>
<accession>A0A8J8G946</accession>
<evidence type="ECO:0000256" key="3">
    <source>
        <dbReference type="ARBA" id="ARBA00022989"/>
    </source>
</evidence>
<dbReference type="RefSeq" id="WP_173779546.1">
    <property type="nucleotide sequence ID" value="NZ_JABSNO010000014.1"/>
</dbReference>
<organism evidence="7 8">
    <name type="scientific">Frigoriflavimonas asaccharolytica</name>
    <dbReference type="NCBI Taxonomy" id="2735899"/>
    <lineage>
        <taxon>Bacteria</taxon>
        <taxon>Pseudomonadati</taxon>
        <taxon>Bacteroidota</taxon>
        <taxon>Flavobacteriia</taxon>
        <taxon>Flavobacteriales</taxon>
        <taxon>Weeksellaceae</taxon>
        <taxon>Frigoriflavimonas</taxon>
    </lineage>
</organism>
<evidence type="ECO:0000256" key="5">
    <source>
        <dbReference type="SAM" id="Phobius"/>
    </source>
</evidence>